<evidence type="ECO:0000259" key="7">
    <source>
        <dbReference type="PROSITE" id="PS50922"/>
    </source>
</evidence>
<organism evidence="8 9">
    <name type="scientific">Thecamonas trahens ATCC 50062</name>
    <dbReference type="NCBI Taxonomy" id="461836"/>
    <lineage>
        <taxon>Eukaryota</taxon>
        <taxon>Apusozoa</taxon>
        <taxon>Apusomonadida</taxon>
        <taxon>Apusomonadidae</taxon>
        <taxon>Thecamonas</taxon>
    </lineage>
</organism>
<feature type="transmembrane region" description="Helical" evidence="6">
    <location>
        <begin position="138"/>
        <end position="158"/>
    </location>
</feature>
<dbReference type="GO" id="GO:0005783">
    <property type="term" value="C:endoplasmic reticulum"/>
    <property type="evidence" value="ECO:0007669"/>
    <property type="project" value="TreeGrafter"/>
</dbReference>
<evidence type="ECO:0000256" key="4">
    <source>
        <dbReference type="ARBA" id="ARBA00023136"/>
    </source>
</evidence>
<sequence length="304" mass="34725">MAASTASAVQEMHDWSSSSGPIMTYLQYYEVSLEYFLERAGLWVAMFVVWWAVSLVVSSTFRGLKPQARVFWALALVRAVFGGLFAPLGVYCGFVGMRDGSIVSVSSPLSTWLICNAIGFFVFECFALFASNIVFAQFDLLLFIHHVISLGGFSAILYTGHLHYFGVLGLILECSTPFTALSWISWRMGYETTTLWRANQMLMVHMFHGRSFIEAFVWIQTFRYWHQLSTELSWLSILAFYPSLALMSFLLTPSWLLKKTRQLNNKPITREQAWRAIWDPDMQTPASVPVAKVEPKDKRRLKTM</sequence>
<dbReference type="GO" id="GO:0055088">
    <property type="term" value="P:lipid homeostasis"/>
    <property type="evidence" value="ECO:0007669"/>
    <property type="project" value="TreeGrafter"/>
</dbReference>
<dbReference type="PROSITE" id="PS50922">
    <property type="entry name" value="TLC"/>
    <property type="match status" value="1"/>
</dbReference>
<dbReference type="RefSeq" id="XP_013754349.1">
    <property type="nucleotide sequence ID" value="XM_013898895.1"/>
</dbReference>
<keyword evidence="9" id="KW-1185">Reference proteome</keyword>
<dbReference type="InterPro" id="IPR050846">
    <property type="entry name" value="TLCD"/>
</dbReference>
<keyword evidence="2 5" id="KW-0812">Transmembrane</keyword>
<dbReference type="GO" id="GO:0016020">
    <property type="term" value="C:membrane"/>
    <property type="evidence" value="ECO:0007669"/>
    <property type="project" value="UniProtKB-SubCell"/>
</dbReference>
<dbReference type="eggNOG" id="KOG4561">
    <property type="taxonomic scope" value="Eukaryota"/>
</dbReference>
<dbReference type="GeneID" id="25567957"/>
<dbReference type="STRING" id="461836.A0A0L0DQS3"/>
<name>A0A0L0DQS3_THETB</name>
<dbReference type="Proteomes" id="UP000054408">
    <property type="component" value="Unassembled WGS sequence"/>
</dbReference>
<proteinExistence type="predicted"/>
<keyword evidence="3 6" id="KW-1133">Transmembrane helix</keyword>
<feature type="transmembrane region" description="Helical" evidence="6">
    <location>
        <begin position="70"/>
        <end position="97"/>
    </location>
</feature>
<feature type="transmembrane region" description="Helical" evidence="6">
    <location>
        <begin position="207"/>
        <end position="226"/>
    </location>
</feature>
<dbReference type="InterPro" id="IPR006634">
    <property type="entry name" value="TLC-dom"/>
</dbReference>
<accession>A0A0L0DQS3</accession>
<evidence type="ECO:0000256" key="5">
    <source>
        <dbReference type="PROSITE-ProRule" id="PRU00205"/>
    </source>
</evidence>
<evidence type="ECO:0000256" key="6">
    <source>
        <dbReference type="SAM" id="Phobius"/>
    </source>
</evidence>
<reference evidence="8 9" key="1">
    <citation type="submission" date="2010-05" db="EMBL/GenBank/DDBJ databases">
        <title>The Genome Sequence of Thecamonas trahens ATCC 50062.</title>
        <authorList>
            <consortium name="The Broad Institute Genome Sequencing Platform"/>
            <person name="Russ C."/>
            <person name="Cuomo C."/>
            <person name="Shea T."/>
            <person name="Young S.K."/>
            <person name="Zeng Q."/>
            <person name="Koehrsen M."/>
            <person name="Haas B."/>
            <person name="Borodovsky M."/>
            <person name="Guigo R."/>
            <person name="Alvarado L."/>
            <person name="Berlin A."/>
            <person name="Bochicchio J."/>
            <person name="Borenstein D."/>
            <person name="Chapman S."/>
            <person name="Chen Z."/>
            <person name="Freedman E."/>
            <person name="Gellesch M."/>
            <person name="Goldberg J."/>
            <person name="Griggs A."/>
            <person name="Gujja S."/>
            <person name="Heilman E."/>
            <person name="Heiman D."/>
            <person name="Hepburn T."/>
            <person name="Howarth C."/>
            <person name="Jen D."/>
            <person name="Larson L."/>
            <person name="Mehta T."/>
            <person name="Park D."/>
            <person name="Pearson M."/>
            <person name="Roberts A."/>
            <person name="Saif S."/>
            <person name="Shenoy N."/>
            <person name="Sisk P."/>
            <person name="Stolte C."/>
            <person name="Sykes S."/>
            <person name="Thomson T."/>
            <person name="Walk T."/>
            <person name="White J."/>
            <person name="Yandava C."/>
            <person name="Burger G."/>
            <person name="Gray M.W."/>
            <person name="Holland P.W.H."/>
            <person name="King N."/>
            <person name="Lang F.B.F."/>
            <person name="Roger A.J."/>
            <person name="Ruiz-Trillo I."/>
            <person name="Lander E."/>
            <person name="Nusbaum C."/>
        </authorList>
    </citation>
    <scope>NUCLEOTIDE SEQUENCE [LARGE SCALE GENOMIC DNA]</scope>
    <source>
        <strain evidence="8 9">ATCC 50062</strain>
    </source>
</reference>
<feature type="domain" description="TLC" evidence="7">
    <location>
        <begin position="64"/>
        <end position="268"/>
    </location>
</feature>
<evidence type="ECO:0000256" key="3">
    <source>
        <dbReference type="ARBA" id="ARBA00022989"/>
    </source>
</evidence>
<comment type="subcellular location">
    <subcellularLocation>
        <location evidence="1">Membrane</location>
        <topology evidence="1">Multi-pass membrane protein</topology>
    </subcellularLocation>
</comment>
<gene>
    <name evidence="8" type="ORF">AMSG_09508</name>
</gene>
<evidence type="ECO:0000256" key="1">
    <source>
        <dbReference type="ARBA" id="ARBA00004141"/>
    </source>
</evidence>
<feature type="transmembrane region" description="Helical" evidence="6">
    <location>
        <begin position="232"/>
        <end position="257"/>
    </location>
</feature>
<dbReference type="SMART" id="SM00724">
    <property type="entry name" value="TLC"/>
    <property type="match status" value="1"/>
</dbReference>
<evidence type="ECO:0000313" key="8">
    <source>
        <dbReference type="EMBL" id="KNC53788.1"/>
    </source>
</evidence>
<dbReference type="AlphaFoldDB" id="A0A0L0DQS3"/>
<dbReference type="EMBL" id="GL349482">
    <property type="protein sequence ID" value="KNC53788.1"/>
    <property type="molecule type" value="Genomic_DNA"/>
</dbReference>
<dbReference type="PANTHER" id="PTHR13439">
    <property type="entry name" value="CT120 PROTEIN"/>
    <property type="match status" value="1"/>
</dbReference>
<dbReference type="PANTHER" id="PTHR13439:SF7">
    <property type="entry name" value="PROTEIN CLN8"/>
    <property type="match status" value="1"/>
</dbReference>
<evidence type="ECO:0000313" key="9">
    <source>
        <dbReference type="Proteomes" id="UP000054408"/>
    </source>
</evidence>
<protein>
    <recommendedName>
        <fullName evidence="7">TLC domain-containing protein</fullName>
    </recommendedName>
</protein>
<feature type="transmembrane region" description="Helical" evidence="6">
    <location>
        <begin position="40"/>
        <end position="58"/>
    </location>
</feature>
<feature type="transmembrane region" description="Helical" evidence="6">
    <location>
        <begin position="109"/>
        <end position="131"/>
    </location>
</feature>
<keyword evidence="4 5" id="KW-0472">Membrane</keyword>
<dbReference type="OrthoDB" id="10052906at2759"/>
<feature type="transmembrane region" description="Helical" evidence="6">
    <location>
        <begin position="164"/>
        <end position="186"/>
    </location>
</feature>
<evidence type="ECO:0000256" key="2">
    <source>
        <dbReference type="ARBA" id="ARBA00022692"/>
    </source>
</evidence>